<gene>
    <name evidence="1" type="ordered locus">PMT_0544</name>
</gene>
<name>Q7V829_PROMM</name>
<dbReference type="KEGG" id="pmt:PMT_0544"/>
<keyword evidence="2" id="KW-1185">Reference proteome</keyword>
<dbReference type="Proteomes" id="UP000001423">
    <property type="component" value="Chromosome"/>
</dbReference>
<dbReference type="eggNOG" id="ENOG502ZU0J">
    <property type="taxonomic scope" value="Bacteria"/>
</dbReference>
<protein>
    <submittedName>
        <fullName evidence="1">Uncharacterized protein</fullName>
    </submittedName>
</protein>
<sequence>MPQWLRFLCAGCPALSVEKPIEPSTVMQFQTEKLRRTIQECQDVDTLRGIAMQLLQLHEKKSAIAEWATKKGVDAECRALVAEMGNNNKLANTFQIIRSDGQSDEIAGRHFSSYDEAHTVLERYYADLSCCDEDEREYYDIVEVNS</sequence>
<accession>Q7V829</accession>
<reference evidence="1 2" key="1">
    <citation type="journal article" date="2003" name="Nature">
        <title>Genome divergence in two Prochlorococcus ecotypes reflects oceanic niche differentiation.</title>
        <authorList>
            <person name="Rocap G."/>
            <person name="Larimer F.W."/>
            <person name="Lamerdin J.E."/>
            <person name="Malfatti S."/>
            <person name="Chain P."/>
            <person name="Ahlgren N.A."/>
            <person name="Arellano A."/>
            <person name="Coleman M."/>
            <person name="Hauser L."/>
            <person name="Hess W.R."/>
            <person name="Johnson Z.I."/>
            <person name="Land M.L."/>
            <person name="Lindell D."/>
            <person name="Post A.F."/>
            <person name="Regala W."/>
            <person name="Shah M."/>
            <person name="Shaw S.L."/>
            <person name="Steglich C."/>
            <person name="Sullivan M.B."/>
            <person name="Ting C.S."/>
            <person name="Tolonen A."/>
            <person name="Webb E.A."/>
            <person name="Zinser E.R."/>
            <person name="Chisholm S.W."/>
        </authorList>
    </citation>
    <scope>NUCLEOTIDE SEQUENCE [LARGE SCALE GENOMIC DNA]</scope>
    <source>
        <strain evidence="2">MIT 9313</strain>
    </source>
</reference>
<dbReference type="EMBL" id="BX548175">
    <property type="protein sequence ID" value="CAE20719.1"/>
    <property type="molecule type" value="Genomic_DNA"/>
</dbReference>
<evidence type="ECO:0000313" key="1">
    <source>
        <dbReference type="EMBL" id="CAE20719.1"/>
    </source>
</evidence>
<organism evidence="1 2">
    <name type="scientific">Prochlorococcus marinus (strain MIT 9313)</name>
    <dbReference type="NCBI Taxonomy" id="74547"/>
    <lineage>
        <taxon>Bacteria</taxon>
        <taxon>Bacillati</taxon>
        <taxon>Cyanobacteriota</taxon>
        <taxon>Cyanophyceae</taxon>
        <taxon>Synechococcales</taxon>
        <taxon>Prochlorococcaceae</taxon>
        <taxon>Prochlorococcus</taxon>
    </lineage>
</organism>
<proteinExistence type="predicted"/>
<evidence type="ECO:0000313" key="2">
    <source>
        <dbReference type="Proteomes" id="UP000001423"/>
    </source>
</evidence>
<dbReference type="HOGENOM" id="CLU_2047579_0_0_3"/>
<dbReference type="AlphaFoldDB" id="Q7V829"/>